<dbReference type="GO" id="GO:0004181">
    <property type="term" value="F:metallocarboxypeptidase activity"/>
    <property type="evidence" value="ECO:0007669"/>
    <property type="project" value="InterPro"/>
</dbReference>
<dbReference type="SUPFAM" id="SSF53187">
    <property type="entry name" value="Zn-dependent exopeptidases"/>
    <property type="match status" value="1"/>
</dbReference>
<evidence type="ECO:0000256" key="7">
    <source>
        <dbReference type="PROSITE-ProRule" id="PRU01379"/>
    </source>
</evidence>
<dbReference type="AlphaFoldDB" id="A0A0S8GE64"/>
<protein>
    <recommendedName>
        <fullName evidence="8">Peptidase M14 domain-containing protein</fullName>
    </recommendedName>
</protein>
<dbReference type="Gene3D" id="2.60.40.1120">
    <property type="entry name" value="Carboxypeptidase-like, regulatory domain"/>
    <property type="match status" value="1"/>
</dbReference>
<evidence type="ECO:0000256" key="1">
    <source>
        <dbReference type="ARBA" id="ARBA00001947"/>
    </source>
</evidence>
<dbReference type="CDD" id="cd03859">
    <property type="entry name" value="M14_CPT"/>
    <property type="match status" value="1"/>
</dbReference>
<evidence type="ECO:0000256" key="6">
    <source>
        <dbReference type="ARBA" id="ARBA00023049"/>
    </source>
</evidence>
<evidence type="ECO:0000313" key="9">
    <source>
        <dbReference type="EMBL" id="KPK71317.1"/>
    </source>
</evidence>
<gene>
    <name evidence="9" type="ORF">AMJ82_00885</name>
</gene>
<feature type="active site" description="Proton donor/acceptor" evidence="7">
    <location>
        <position position="379"/>
    </location>
</feature>
<keyword evidence="3" id="KW-0645">Protease</keyword>
<dbReference type="PROSITE" id="PS52035">
    <property type="entry name" value="PEPTIDASE_M14"/>
    <property type="match status" value="1"/>
</dbReference>
<dbReference type="Proteomes" id="UP000051717">
    <property type="component" value="Unassembled WGS sequence"/>
</dbReference>
<organism evidence="9 10">
    <name type="scientific">candidate division TA06 bacterium SM23_40</name>
    <dbReference type="NCBI Taxonomy" id="1703774"/>
    <lineage>
        <taxon>Bacteria</taxon>
        <taxon>Bacteria division TA06</taxon>
    </lineage>
</organism>
<reference evidence="9 10" key="1">
    <citation type="journal article" date="2015" name="Microbiome">
        <title>Genomic resolution of linkages in carbon, nitrogen, and sulfur cycling among widespread estuary sediment bacteria.</title>
        <authorList>
            <person name="Baker B.J."/>
            <person name="Lazar C.S."/>
            <person name="Teske A.P."/>
            <person name="Dick G.J."/>
        </authorList>
    </citation>
    <scope>NUCLEOTIDE SEQUENCE [LARGE SCALE GENOMIC DNA]</scope>
    <source>
        <strain evidence="9">SM23_40</strain>
    </source>
</reference>
<dbReference type="InterPro" id="IPR033810">
    <property type="entry name" value="Carboxypeptidase_T"/>
</dbReference>
<comment type="cofactor">
    <cofactor evidence="1">
        <name>Zn(2+)</name>
        <dbReference type="ChEBI" id="CHEBI:29105"/>
    </cofactor>
</comment>
<dbReference type="Pfam" id="PF13620">
    <property type="entry name" value="CarboxypepD_reg"/>
    <property type="match status" value="1"/>
</dbReference>
<evidence type="ECO:0000256" key="3">
    <source>
        <dbReference type="ARBA" id="ARBA00022670"/>
    </source>
</evidence>
<comment type="caution">
    <text evidence="9">The sequence shown here is derived from an EMBL/GenBank/DDBJ whole genome shotgun (WGS) entry which is preliminary data.</text>
</comment>
<dbReference type="SMART" id="SM00631">
    <property type="entry name" value="Zn_pept"/>
    <property type="match status" value="1"/>
</dbReference>
<dbReference type="PANTHER" id="PTHR11705">
    <property type="entry name" value="PROTEASE FAMILY M14 CARBOXYPEPTIDASE A,B"/>
    <property type="match status" value="1"/>
</dbReference>
<proteinExistence type="inferred from homology"/>
<dbReference type="GO" id="GO:0005615">
    <property type="term" value="C:extracellular space"/>
    <property type="evidence" value="ECO:0007669"/>
    <property type="project" value="TreeGrafter"/>
</dbReference>
<dbReference type="GO" id="GO:0008270">
    <property type="term" value="F:zinc ion binding"/>
    <property type="evidence" value="ECO:0007669"/>
    <property type="project" value="InterPro"/>
</dbReference>
<accession>A0A0S8GE64</accession>
<evidence type="ECO:0000259" key="8">
    <source>
        <dbReference type="PROSITE" id="PS52035"/>
    </source>
</evidence>
<evidence type="ECO:0000256" key="4">
    <source>
        <dbReference type="ARBA" id="ARBA00022801"/>
    </source>
</evidence>
<dbReference type="EMBL" id="LJUI01000004">
    <property type="protein sequence ID" value="KPK71317.1"/>
    <property type="molecule type" value="Genomic_DNA"/>
</dbReference>
<dbReference type="PANTHER" id="PTHR11705:SF143">
    <property type="entry name" value="SLL0236 PROTEIN"/>
    <property type="match status" value="1"/>
</dbReference>
<keyword evidence="4" id="KW-0378">Hydrolase</keyword>
<dbReference type="Gene3D" id="3.40.630.10">
    <property type="entry name" value="Zn peptidases"/>
    <property type="match status" value="1"/>
</dbReference>
<dbReference type="InterPro" id="IPR008969">
    <property type="entry name" value="CarboxyPept-like_regulatory"/>
</dbReference>
<keyword evidence="5" id="KW-0862">Zinc</keyword>
<dbReference type="InterPro" id="IPR000834">
    <property type="entry name" value="Peptidase_M14"/>
</dbReference>
<name>A0A0S8GE64_UNCT6</name>
<sequence length="612" mass="68400">MPRCNIWRLIVVSILATAILTSWTNARPTERGEKDRWLIRVELIDHLSELPRLESMGMILASEAGVRWADFLATQDQVSALESAGFEVSILASPAEIEAARLPLDPEYHSYEEMVAELESLATIYPGIAAFDSIGTTTQLGWTIWAMKVSDNVELDEDEPVVLYIGVHHACEVMGLEASMFLINELLGDYHSNPQVMDWIDNTEIWFVPLMNPDGHFAVTDSISLYWRKNARDINNNQILFEYVCNNWWTCPTEGIDLNRNYDFNWIYGGSSEPWDYDFRGASPFSESENQALRDLAQAIRPSLSISYHSYGELVFYPWDLNGPAPDDGAISDIAQQMAIRMERLYSTSHYTWEPNSGWSGMSGNWYYGELGCFDFMVETLPYPYFIIPGEDLYEAYSKIRPGIVYLLDRVRGTSITGQIADYYTGDPLEATVSVLEVYGPEVTPRTSEPLYGRYRWLLTPGTYTLEVTKSGYETQTIDNIIVTEGNPATVDVALVPTIPPVTVSLTPDTIPIVIPPGGGSFGFVATLTNHTTDTVSIEAWADVELPNGNPYGPVVGPVTVTLLPGQTRQPHLTQAVPAYAPPGEYTYFGRIGNHPGFVLDEDSFAFTKQMP</sequence>
<comment type="similarity">
    <text evidence="2 7">Belongs to the peptidase M14 family.</text>
</comment>
<dbReference type="GO" id="GO:0006508">
    <property type="term" value="P:proteolysis"/>
    <property type="evidence" value="ECO:0007669"/>
    <property type="project" value="UniProtKB-KW"/>
</dbReference>
<feature type="domain" description="Peptidase M14" evidence="8">
    <location>
        <begin position="107"/>
        <end position="411"/>
    </location>
</feature>
<dbReference type="SUPFAM" id="SSF49464">
    <property type="entry name" value="Carboxypeptidase regulatory domain-like"/>
    <property type="match status" value="1"/>
</dbReference>
<evidence type="ECO:0000256" key="5">
    <source>
        <dbReference type="ARBA" id="ARBA00022833"/>
    </source>
</evidence>
<keyword evidence="6" id="KW-0482">Metalloprotease</keyword>
<evidence type="ECO:0000256" key="2">
    <source>
        <dbReference type="ARBA" id="ARBA00005988"/>
    </source>
</evidence>
<evidence type="ECO:0000313" key="10">
    <source>
        <dbReference type="Proteomes" id="UP000051717"/>
    </source>
</evidence>
<dbReference type="Pfam" id="PF00246">
    <property type="entry name" value="Peptidase_M14"/>
    <property type="match status" value="1"/>
</dbReference>